<dbReference type="PROSITE" id="PS51105">
    <property type="entry name" value="PTS_EIIC_TYPE_3"/>
    <property type="match status" value="1"/>
</dbReference>
<dbReference type="InterPro" id="IPR003352">
    <property type="entry name" value="PTS_EIIC"/>
</dbReference>
<keyword evidence="3 8" id="KW-1003">Cell membrane</keyword>
<keyword evidence="12" id="KW-1185">Reference proteome</keyword>
<dbReference type="RefSeq" id="WP_283713610.1">
    <property type="nucleotide sequence ID" value="NZ_JASJEW010000005.1"/>
</dbReference>
<name>A0ABT6ZK94_9ACTN</name>
<feature type="transmembrane region" description="Helical" evidence="9">
    <location>
        <begin position="106"/>
        <end position="126"/>
    </location>
</feature>
<keyword evidence="4 8" id="KW-0762">Sugar transport</keyword>
<dbReference type="PANTHER" id="PTHR33989">
    <property type="match status" value="1"/>
</dbReference>
<feature type="domain" description="PTS EIIC type-3" evidence="10">
    <location>
        <begin position="11"/>
        <end position="438"/>
    </location>
</feature>
<organism evidence="11 12">
    <name type="scientific">Kribbibacterium absianum</name>
    <dbReference type="NCBI Taxonomy" id="3044210"/>
    <lineage>
        <taxon>Bacteria</taxon>
        <taxon>Bacillati</taxon>
        <taxon>Actinomycetota</taxon>
        <taxon>Coriobacteriia</taxon>
        <taxon>Coriobacteriales</taxon>
        <taxon>Kribbibacteriaceae</taxon>
        <taxon>Kribbibacterium</taxon>
    </lineage>
</organism>
<dbReference type="InterPro" id="IPR004796">
    <property type="entry name" value="PTS_IIC_cello"/>
</dbReference>
<protein>
    <recommendedName>
        <fullName evidence="8">Permease IIC component</fullName>
    </recommendedName>
</protein>
<evidence type="ECO:0000313" key="12">
    <source>
        <dbReference type="Proteomes" id="UP001431693"/>
    </source>
</evidence>
<feature type="transmembrane region" description="Helical" evidence="9">
    <location>
        <begin position="209"/>
        <end position="231"/>
    </location>
</feature>
<accession>A0ABT6ZK94</accession>
<dbReference type="EMBL" id="JASJEX010000002">
    <property type="protein sequence ID" value="MDJ1129312.1"/>
    <property type="molecule type" value="Genomic_DNA"/>
</dbReference>
<evidence type="ECO:0000256" key="5">
    <source>
        <dbReference type="ARBA" id="ARBA00022692"/>
    </source>
</evidence>
<proteinExistence type="predicted"/>
<evidence type="ECO:0000256" key="8">
    <source>
        <dbReference type="PIRNR" id="PIRNR006351"/>
    </source>
</evidence>
<dbReference type="InterPro" id="IPR051088">
    <property type="entry name" value="PTS_Sugar-EIIC/EIIB"/>
</dbReference>
<evidence type="ECO:0000259" key="10">
    <source>
        <dbReference type="PROSITE" id="PS51105"/>
    </source>
</evidence>
<dbReference type="Proteomes" id="UP001431693">
    <property type="component" value="Unassembled WGS sequence"/>
</dbReference>
<feature type="transmembrane region" description="Helical" evidence="9">
    <location>
        <begin position="35"/>
        <end position="57"/>
    </location>
</feature>
<feature type="transmembrane region" description="Helical" evidence="9">
    <location>
        <begin position="418"/>
        <end position="438"/>
    </location>
</feature>
<dbReference type="NCBIfam" id="TIGR00410">
    <property type="entry name" value="lacE"/>
    <property type="match status" value="1"/>
</dbReference>
<keyword evidence="2 8" id="KW-0813">Transport</keyword>
<dbReference type="InterPro" id="IPR004501">
    <property type="entry name" value="PTS_EIIC_3"/>
</dbReference>
<feature type="transmembrane region" description="Helical" evidence="9">
    <location>
        <begin position="251"/>
        <end position="270"/>
    </location>
</feature>
<dbReference type="PIRSF" id="PIRSF006351">
    <property type="entry name" value="PTS_EIIC-Cellobiose"/>
    <property type="match status" value="1"/>
</dbReference>
<evidence type="ECO:0000313" key="11">
    <source>
        <dbReference type="EMBL" id="MDJ1129312.1"/>
    </source>
</evidence>
<feature type="transmembrane region" description="Helical" evidence="9">
    <location>
        <begin position="395"/>
        <end position="412"/>
    </location>
</feature>
<evidence type="ECO:0000256" key="6">
    <source>
        <dbReference type="ARBA" id="ARBA00022989"/>
    </source>
</evidence>
<dbReference type="Pfam" id="PF02378">
    <property type="entry name" value="PTS_EIIC"/>
    <property type="match status" value="1"/>
</dbReference>
<evidence type="ECO:0000256" key="3">
    <source>
        <dbReference type="ARBA" id="ARBA00022475"/>
    </source>
</evidence>
<feature type="transmembrane region" description="Helical" evidence="9">
    <location>
        <begin position="282"/>
        <end position="305"/>
    </location>
</feature>
<gene>
    <name evidence="11" type="ORF">QJ043_04360</name>
</gene>
<comment type="caution">
    <text evidence="11">The sequence shown here is derived from an EMBL/GenBank/DDBJ whole genome shotgun (WGS) entry which is preliminary data.</text>
</comment>
<dbReference type="PANTHER" id="PTHR33989:SF11">
    <property type="entry name" value="LICHENAN PERMEASE IIC COMPONENT"/>
    <property type="match status" value="1"/>
</dbReference>
<evidence type="ECO:0000256" key="1">
    <source>
        <dbReference type="ARBA" id="ARBA00004651"/>
    </source>
</evidence>
<evidence type="ECO:0000256" key="7">
    <source>
        <dbReference type="ARBA" id="ARBA00023136"/>
    </source>
</evidence>
<evidence type="ECO:0000256" key="4">
    <source>
        <dbReference type="ARBA" id="ARBA00022597"/>
    </source>
</evidence>
<keyword evidence="6 9" id="KW-1133">Transmembrane helix</keyword>
<feature type="transmembrane region" description="Helical" evidence="9">
    <location>
        <begin position="77"/>
        <end position="99"/>
    </location>
</feature>
<comment type="function">
    <text evidence="8">The phosphoenolpyruvate-dependent sugar phosphotransferase system (PTS), a major carbohydrate active -transport system, catalyzes the phosphorylation of incoming sugar substrates concomitant with their translocation across the cell membrane.</text>
</comment>
<reference evidence="11" key="1">
    <citation type="submission" date="2023-05" db="EMBL/GenBank/DDBJ databases">
        <title>[olsenella] sp. nov., isolated from a pig farm feces dump.</title>
        <authorList>
            <person name="Chang Y.-H."/>
        </authorList>
    </citation>
    <scope>NUCLEOTIDE SEQUENCE</scope>
    <source>
        <strain evidence="11">YH-ols2217</strain>
    </source>
</reference>
<comment type="subcellular location">
    <subcellularLocation>
        <location evidence="1">Cell membrane</location>
        <topology evidence="1">Multi-pass membrane protein</topology>
    </subcellularLocation>
</comment>
<evidence type="ECO:0000256" key="2">
    <source>
        <dbReference type="ARBA" id="ARBA00022448"/>
    </source>
</evidence>
<evidence type="ECO:0000256" key="9">
    <source>
        <dbReference type="SAM" id="Phobius"/>
    </source>
</evidence>
<feature type="transmembrane region" description="Helical" evidence="9">
    <location>
        <begin position="169"/>
        <end position="188"/>
    </location>
</feature>
<keyword evidence="5 9" id="KW-0812">Transmembrane</keyword>
<feature type="transmembrane region" description="Helical" evidence="9">
    <location>
        <begin position="311"/>
        <end position="331"/>
    </location>
</feature>
<keyword evidence="7 8" id="KW-0472">Membrane</keyword>
<sequence length="462" mass="49781">MSAFETASSWIDDHFAEPMARLSEQRHLRAIRDGIISCLPIIIVSSFLMVIAFAYNYMPSDWALAQFLQANAVKILLPYRMSMYILSLYACFGIGYSLARSYDVDGLMGGLLSVMALLLTIVPVMMPDMTDAVLAALNGNDALTEAGVAATMQAVDGAYVMNMGYLGTGQVFVSIICAFVAVEVYRLCLQHNVTIKMPPQVPAAVSNSFAALIPTAIVLVLFSAVCLWGGFDIHGFISTLIAPLVSGTDTLGAALVVVFLEMLFWCFGIHGTSIVYSIARPLWLVLLDENAAAYAAGAAVPHIVVEPFFQWFVQIGGSGCTLSLAILLLFFSKSKYGKAMGKATIVPAVFNINEPLMFGVPLVLSPTFFIPLVVVPLLNTLISYFCMAVGLVGRFVGAIVPWVLPGPIGAYLACGGDWRAAVLNVVLIALGMLVYFPFFRAWEKQMLKAEADEGADPETAEV</sequence>